<evidence type="ECO:0000256" key="8">
    <source>
        <dbReference type="SAM" id="Phobius"/>
    </source>
</evidence>
<evidence type="ECO:0000313" key="11">
    <source>
        <dbReference type="Proteomes" id="UP001597520"/>
    </source>
</evidence>
<comment type="caution">
    <text evidence="10">The sequence shown here is derived from an EMBL/GenBank/DDBJ whole genome shotgun (WGS) entry which is preliminary data.</text>
</comment>
<dbReference type="InterPro" id="IPR036291">
    <property type="entry name" value="NAD(P)-bd_dom_sf"/>
</dbReference>
<dbReference type="EMBL" id="JBHUML010000005">
    <property type="protein sequence ID" value="MFD2706692.1"/>
    <property type="molecule type" value="Genomic_DNA"/>
</dbReference>
<evidence type="ECO:0000256" key="6">
    <source>
        <dbReference type="ARBA" id="ARBA00023136"/>
    </source>
</evidence>
<proteinExistence type="predicted"/>
<dbReference type="InterPro" id="IPR050721">
    <property type="entry name" value="Trk_Ktr_HKT_K-transport"/>
</dbReference>
<reference evidence="11" key="1">
    <citation type="journal article" date="2019" name="Int. J. Syst. Evol. Microbiol.">
        <title>The Global Catalogue of Microorganisms (GCM) 10K type strain sequencing project: providing services to taxonomists for standard genome sequencing and annotation.</title>
        <authorList>
            <consortium name="The Broad Institute Genomics Platform"/>
            <consortium name="The Broad Institute Genome Sequencing Center for Infectious Disease"/>
            <person name="Wu L."/>
            <person name="Ma J."/>
        </authorList>
    </citation>
    <scope>NUCLEOTIDE SEQUENCE [LARGE SCALE GENOMIC DNA]</scope>
    <source>
        <strain evidence="11">KCTC 33792</strain>
    </source>
</reference>
<keyword evidence="3 8" id="KW-0812">Transmembrane</keyword>
<dbReference type="Gene3D" id="1.10.287.70">
    <property type="match status" value="1"/>
</dbReference>
<evidence type="ECO:0000256" key="1">
    <source>
        <dbReference type="ARBA" id="ARBA00004651"/>
    </source>
</evidence>
<gene>
    <name evidence="10" type="ORF">ACFSUB_14595</name>
</gene>
<feature type="transmembrane region" description="Helical" evidence="8">
    <location>
        <begin position="72"/>
        <end position="94"/>
    </location>
</feature>
<evidence type="ECO:0000256" key="3">
    <source>
        <dbReference type="ARBA" id="ARBA00022692"/>
    </source>
</evidence>
<dbReference type="PANTHER" id="PTHR43833:SF9">
    <property type="entry name" value="POTASSIUM CHANNEL PROTEIN YUGO-RELATED"/>
    <property type="match status" value="1"/>
</dbReference>
<dbReference type="GO" id="GO:0034220">
    <property type="term" value="P:monoatomic ion transmembrane transport"/>
    <property type="evidence" value="ECO:0007669"/>
    <property type="project" value="UniProtKB-KW"/>
</dbReference>
<evidence type="ECO:0000256" key="2">
    <source>
        <dbReference type="ARBA" id="ARBA00022448"/>
    </source>
</evidence>
<evidence type="ECO:0000256" key="5">
    <source>
        <dbReference type="ARBA" id="ARBA00023065"/>
    </source>
</evidence>
<keyword evidence="2" id="KW-0813">Transport</keyword>
<dbReference type="PROSITE" id="PS51201">
    <property type="entry name" value="RCK_N"/>
    <property type="match status" value="1"/>
</dbReference>
<feature type="domain" description="RCK N-terminal" evidence="9">
    <location>
        <begin position="114"/>
        <end position="244"/>
    </location>
</feature>
<evidence type="ECO:0000259" key="9">
    <source>
        <dbReference type="PROSITE" id="PS51201"/>
    </source>
</evidence>
<evidence type="ECO:0000256" key="7">
    <source>
        <dbReference type="ARBA" id="ARBA00023303"/>
    </source>
</evidence>
<keyword evidence="6 8" id="KW-0472">Membrane</keyword>
<dbReference type="PRINTS" id="PR01333">
    <property type="entry name" value="2POREKCHANEL"/>
</dbReference>
<dbReference type="Pfam" id="PF02254">
    <property type="entry name" value="TrkA_N"/>
    <property type="match status" value="1"/>
</dbReference>
<organism evidence="10 11">
    <name type="scientific">Salibacterium lacus</name>
    <dbReference type="NCBI Taxonomy" id="1898109"/>
    <lineage>
        <taxon>Bacteria</taxon>
        <taxon>Bacillati</taxon>
        <taxon>Bacillota</taxon>
        <taxon>Bacilli</taxon>
        <taxon>Bacillales</taxon>
        <taxon>Bacillaceae</taxon>
    </lineage>
</organism>
<name>A0ABW5T3V4_9BACI</name>
<keyword evidence="4 8" id="KW-1133">Transmembrane helix</keyword>
<dbReference type="InterPro" id="IPR003148">
    <property type="entry name" value="RCK_N"/>
</dbReference>
<dbReference type="Pfam" id="PF07885">
    <property type="entry name" value="Ion_trans_2"/>
    <property type="match status" value="1"/>
</dbReference>
<accession>A0ABW5T3V4</accession>
<dbReference type="Proteomes" id="UP001597520">
    <property type="component" value="Unassembled WGS sequence"/>
</dbReference>
<dbReference type="Gene3D" id="3.40.50.720">
    <property type="entry name" value="NAD(P)-binding Rossmann-like Domain"/>
    <property type="match status" value="1"/>
</dbReference>
<comment type="subcellular location">
    <subcellularLocation>
        <location evidence="1">Cell membrane</location>
        <topology evidence="1">Multi-pass membrane protein</topology>
    </subcellularLocation>
</comment>
<keyword evidence="7 10" id="KW-0407">Ion channel</keyword>
<dbReference type="RefSeq" id="WP_380713994.1">
    <property type="nucleotide sequence ID" value="NZ_JBHUML010000005.1"/>
</dbReference>
<protein>
    <submittedName>
        <fullName evidence="10">Potassium channel family protein</fullName>
    </submittedName>
</protein>
<sequence length="344" mass="38341">MHILKQIYEKVIHIGNWSLFLFTLLFIAVSVLGILAIEPETFTVMSALWWVMTTSTTVGYGDISPVTAGGQWFTMLFVFPLGIGVIGVVISKILDSALHYKQAKEEGRLTFKDSNHAVFIGWADGKTASAVDEMLTNEKKQVVLIDRNLEKSPYQHERFHFIRGSATDETTLEKANILQARTVGIFAPQDIDDLDLADGRTYLIASTIEAYGEKHGTSIYTIAELLSDKHEALFTRAGVNECIPSYQSVSNLIAKSMEYHGSSTFFMQLLSKQYGDDLHLIQPKSSWTTYRDARDALEQQGAILIANDTSFITEGWDDAIPTGTQLAVICSQDTYQKINSVSFQ</sequence>
<keyword evidence="11" id="KW-1185">Reference proteome</keyword>
<dbReference type="InterPro" id="IPR013099">
    <property type="entry name" value="K_chnl_dom"/>
</dbReference>
<evidence type="ECO:0000256" key="4">
    <source>
        <dbReference type="ARBA" id="ARBA00022989"/>
    </source>
</evidence>
<feature type="transmembrane region" description="Helical" evidence="8">
    <location>
        <begin position="12"/>
        <end position="37"/>
    </location>
</feature>
<keyword evidence="5" id="KW-0406">Ion transport</keyword>
<dbReference type="InterPro" id="IPR003280">
    <property type="entry name" value="2pore_dom_K_chnl"/>
</dbReference>
<dbReference type="SUPFAM" id="SSF81324">
    <property type="entry name" value="Voltage-gated potassium channels"/>
    <property type="match status" value="1"/>
</dbReference>
<dbReference type="PANTHER" id="PTHR43833">
    <property type="entry name" value="POTASSIUM CHANNEL PROTEIN 2-RELATED-RELATED"/>
    <property type="match status" value="1"/>
</dbReference>
<evidence type="ECO:0000313" key="10">
    <source>
        <dbReference type="EMBL" id="MFD2706692.1"/>
    </source>
</evidence>
<dbReference type="SUPFAM" id="SSF51735">
    <property type="entry name" value="NAD(P)-binding Rossmann-fold domains"/>
    <property type="match status" value="1"/>
</dbReference>